<protein>
    <recommendedName>
        <fullName evidence="5">Carrier domain-containing protein</fullName>
    </recommendedName>
</protein>
<reference evidence="6 7" key="1">
    <citation type="submission" date="2016-08" db="EMBL/GenBank/DDBJ databases">
        <authorList>
            <person name="Seilhamer J.J."/>
        </authorList>
    </citation>
    <scope>NUCLEOTIDE SEQUENCE [LARGE SCALE GENOMIC DNA]</scope>
    <source>
        <strain evidence="6 7">KT-27</strain>
    </source>
</reference>
<dbReference type="Gene3D" id="2.30.38.10">
    <property type="entry name" value="Luciferase, Domain 3"/>
    <property type="match status" value="1"/>
</dbReference>
<dbReference type="PROSITE" id="PS50075">
    <property type="entry name" value="CARRIER"/>
    <property type="match status" value="1"/>
</dbReference>
<dbReference type="Gene3D" id="1.10.1200.10">
    <property type="entry name" value="ACP-like"/>
    <property type="match status" value="1"/>
</dbReference>
<evidence type="ECO:0000259" key="5">
    <source>
        <dbReference type="PROSITE" id="PS50075"/>
    </source>
</evidence>
<dbReference type="Gene3D" id="3.30.559.10">
    <property type="entry name" value="Chloramphenicol acetyltransferase-like domain"/>
    <property type="match status" value="1"/>
</dbReference>
<dbReference type="NCBIfam" id="TIGR01733">
    <property type="entry name" value="AA-adenyl-dom"/>
    <property type="match status" value="1"/>
</dbReference>
<dbReference type="GO" id="GO:0044550">
    <property type="term" value="P:secondary metabolite biosynthetic process"/>
    <property type="evidence" value="ECO:0007669"/>
    <property type="project" value="UniProtKB-ARBA"/>
</dbReference>
<evidence type="ECO:0000256" key="1">
    <source>
        <dbReference type="ARBA" id="ARBA00001957"/>
    </source>
</evidence>
<dbReference type="InterPro" id="IPR010071">
    <property type="entry name" value="AA_adenyl_dom"/>
</dbReference>
<dbReference type="InterPro" id="IPR036736">
    <property type="entry name" value="ACP-like_sf"/>
</dbReference>
<dbReference type="SUPFAM" id="SSF52777">
    <property type="entry name" value="CoA-dependent acyltransferases"/>
    <property type="match status" value="2"/>
</dbReference>
<dbReference type="InterPro" id="IPR001242">
    <property type="entry name" value="Condensation_dom"/>
</dbReference>
<dbReference type="SUPFAM" id="SSF47336">
    <property type="entry name" value="ACP-like"/>
    <property type="match status" value="1"/>
</dbReference>
<dbReference type="PANTHER" id="PTHR45527">
    <property type="entry name" value="NONRIBOSOMAL PEPTIDE SYNTHETASE"/>
    <property type="match status" value="1"/>
</dbReference>
<dbReference type="InterPro" id="IPR020459">
    <property type="entry name" value="AMP-binding"/>
</dbReference>
<evidence type="ECO:0000256" key="3">
    <source>
        <dbReference type="ARBA" id="ARBA00022450"/>
    </source>
</evidence>
<evidence type="ECO:0000256" key="4">
    <source>
        <dbReference type="ARBA" id="ARBA00022553"/>
    </source>
</evidence>
<dbReference type="FunFam" id="3.40.50.12780:FF:000012">
    <property type="entry name" value="Non-ribosomal peptide synthetase"/>
    <property type="match status" value="1"/>
</dbReference>
<organism evidence="6 7">
    <name type="scientific">Pseudomonas putida</name>
    <name type="common">Arthrobacter siderocapsulatus</name>
    <dbReference type="NCBI Taxonomy" id="303"/>
    <lineage>
        <taxon>Bacteria</taxon>
        <taxon>Pseudomonadati</taxon>
        <taxon>Pseudomonadota</taxon>
        <taxon>Gammaproteobacteria</taxon>
        <taxon>Pseudomonadales</taxon>
        <taxon>Pseudomonadaceae</taxon>
        <taxon>Pseudomonas</taxon>
    </lineage>
</organism>
<sequence length="1028" mass="111585">MSMTYSTPAEIFQTSAQQAALLRAERNAGRPLLATLLLPASVVGDDAQWHAALLQLAERHEILRTRYTQVPGLQLPAQAISAQAEVRLMHAADLEQARELARAVLAETPLVAVRWAEQVLLAAPLASLDRTSLRLLADELAALGQGQTLPEFDALQYADYAAWQEELAEQQLGQEGLAHWRGLLAQFIQAPQLPFERRVGLGGERESSRLELPLATVAGLAAQLGLPAQVALGGLWAGFLGGLVGEQRVLLSLLVDGRNEQLLATFGHFARRLPVAAEVPAQQSVREHLQGFAQQLAQSRSWLECFNEVELFESNLGQPGPLLLGADIELETEHDLALVQDPAQAEKLHLQARRCGQQLILQLLAPVGLLAPGLLDAWLAQFAVFIAGAAAAPEHSVSDIATLDAGQSQQVLASLDRSASLQRPQAQLLHQLFERRAALHPQHIALQVEGRQLSYAELDRQANRLARRLQAEGVGRDALVGVYGGRSVEIVVTLLAILKAGGAYLPLDPSYPHERLSFMLEDAGVRCLVRLQALPEELTLPAATVQLEVTAQTLKEGDASPLPASNHSDDLAYVIYTSGSTGLPKGVMISHANACASTQARLQFYREPIQRFLMLSSFSFDSSVAGIFWTLAQGGSLCLPAEQAHKDPLQIAQQVADQQISHFLALPSFYAQILEALPTDAGLACVIVAGEACPVELSERHQQRLPQTLLVNEYGPSESAVWCIAQAVAEPVLAERVAIGTAIAGTRLQVLDEQGELVGFGRPGELYIAGAGLARGYLARPSLTASRFLPDPHGAVPGARLYRTGDRVACRPDGVLDYLGRLDFQLKIRGFRIELGEIEARLGADSRVREAAVVARDTAAGKQLAAYVVLHADAPAEASEAALLELLREQLPEHMVPAFINALERMPLTPNGKLDRNALSAREQRGQAYVAPRNELEQTLARIWQEALELPQVGIHDNFFALGGHSLLATRIRSRVHSELNINLPLRAFFEGETVELLAQQVELHRDNEVNEDKLDALEALFAEAEQQ</sequence>
<dbReference type="PANTHER" id="PTHR45527:SF1">
    <property type="entry name" value="FATTY ACID SYNTHASE"/>
    <property type="match status" value="1"/>
</dbReference>
<evidence type="ECO:0000313" key="6">
    <source>
        <dbReference type="EMBL" id="POF91000.1"/>
    </source>
</evidence>
<dbReference type="GO" id="GO:0031177">
    <property type="term" value="F:phosphopantetheine binding"/>
    <property type="evidence" value="ECO:0007669"/>
    <property type="project" value="TreeGrafter"/>
</dbReference>
<dbReference type="Gene3D" id="3.30.300.30">
    <property type="match status" value="1"/>
</dbReference>
<dbReference type="GO" id="GO:0003824">
    <property type="term" value="F:catalytic activity"/>
    <property type="evidence" value="ECO:0007669"/>
    <property type="project" value="InterPro"/>
</dbReference>
<dbReference type="GO" id="GO:0043041">
    <property type="term" value="P:amino acid activation for nonribosomal peptide biosynthetic process"/>
    <property type="evidence" value="ECO:0007669"/>
    <property type="project" value="TreeGrafter"/>
</dbReference>
<dbReference type="PROSITE" id="PS00012">
    <property type="entry name" value="PHOSPHOPANTETHEINE"/>
    <property type="match status" value="1"/>
</dbReference>
<dbReference type="FunFam" id="1.10.1200.10:FF:000005">
    <property type="entry name" value="Nonribosomal peptide synthetase 1"/>
    <property type="match status" value="1"/>
</dbReference>
<keyword evidence="3" id="KW-0596">Phosphopantetheine</keyword>
<dbReference type="InterPro" id="IPR025110">
    <property type="entry name" value="AMP-bd_C"/>
</dbReference>
<dbReference type="InterPro" id="IPR020845">
    <property type="entry name" value="AMP-binding_CS"/>
</dbReference>
<dbReference type="Pfam" id="PF00501">
    <property type="entry name" value="AMP-binding"/>
    <property type="match status" value="1"/>
</dbReference>
<dbReference type="FunFam" id="3.40.50.980:FF:000001">
    <property type="entry name" value="Non-ribosomal peptide synthetase"/>
    <property type="match status" value="1"/>
</dbReference>
<accession>A0A2S3WJ77</accession>
<feature type="domain" description="Carrier" evidence="5">
    <location>
        <begin position="931"/>
        <end position="1006"/>
    </location>
</feature>
<comment type="cofactor">
    <cofactor evidence="1">
        <name>pantetheine 4'-phosphate</name>
        <dbReference type="ChEBI" id="CHEBI:47942"/>
    </cofactor>
</comment>
<dbReference type="Pfam" id="PF13193">
    <property type="entry name" value="AMP-binding_C"/>
    <property type="match status" value="1"/>
</dbReference>
<proteinExistence type="inferred from homology"/>
<dbReference type="SUPFAM" id="SSF56801">
    <property type="entry name" value="Acetyl-CoA synthetase-like"/>
    <property type="match status" value="1"/>
</dbReference>
<dbReference type="Pfam" id="PF00668">
    <property type="entry name" value="Condensation"/>
    <property type="match status" value="1"/>
</dbReference>
<dbReference type="InterPro" id="IPR006162">
    <property type="entry name" value="Ppantetheine_attach_site"/>
</dbReference>
<dbReference type="AlphaFoldDB" id="A0A2S3WJ77"/>
<dbReference type="PRINTS" id="PR00154">
    <property type="entry name" value="AMPBINDING"/>
</dbReference>
<comment type="caution">
    <text evidence="6">The sequence shown here is derived from an EMBL/GenBank/DDBJ whole genome shotgun (WGS) entry which is preliminary data.</text>
</comment>
<comment type="similarity">
    <text evidence="2">Belongs to the ATP-dependent AMP-binding enzyme family.</text>
</comment>
<evidence type="ECO:0000313" key="7">
    <source>
        <dbReference type="Proteomes" id="UP000237194"/>
    </source>
</evidence>
<dbReference type="InterPro" id="IPR045851">
    <property type="entry name" value="AMP-bd_C_sf"/>
</dbReference>
<dbReference type="EMBL" id="MIND01000018">
    <property type="protein sequence ID" value="POF91000.1"/>
    <property type="molecule type" value="Genomic_DNA"/>
</dbReference>
<evidence type="ECO:0000256" key="2">
    <source>
        <dbReference type="ARBA" id="ARBA00006432"/>
    </source>
</evidence>
<dbReference type="Pfam" id="PF00550">
    <property type="entry name" value="PP-binding"/>
    <property type="match status" value="1"/>
</dbReference>
<dbReference type="InterPro" id="IPR023213">
    <property type="entry name" value="CAT-like_dom_sf"/>
</dbReference>
<dbReference type="InterPro" id="IPR009081">
    <property type="entry name" value="PP-bd_ACP"/>
</dbReference>
<dbReference type="Proteomes" id="UP000237194">
    <property type="component" value="Unassembled WGS sequence"/>
</dbReference>
<dbReference type="PROSITE" id="PS00455">
    <property type="entry name" value="AMP_BINDING"/>
    <property type="match status" value="1"/>
</dbReference>
<gene>
    <name evidence="6" type="ORF">BGP80_13145</name>
</gene>
<keyword evidence="4" id="KW-0597">Phosphoprotein</keyword>
<dbReference type="GO" id="GO:0005737">
    <property type="term" value="C:cytoplasm"/>
    <property type="evidence" value="ECO:0007669"/>
    <property type="project" value="TreeGrafter"/>
</dbReference>
<dbReference type="Gene3D" id="3.40.50.980">
    <property type="match status" value="2"/>
</dbReference>
<dbReference type="InterPro" id="IPR000873">
    <property type="entry name" value="AMP-dep_synth/lig_dom"/>
</dbReference>
<dbReference type="Gene3D" id="3.30.559.30">
    <property type="entry name" value="Nonribosomal peptide synthetase, condensation domain"/>
    <property type="match status" value="1"/>
</dbReference>
<dbReference type="FunFam" id="3.30.300.30:FF:000010">
    <property type="entry name" value="Enterobactin synthetase component F"/>
    <property type="match status" value="1"/>
</dbReference>
<name>A0A2S3WJ77_PSEPU</name>
<reference evidence="6 7" key="2">
    <citation type="submission" date="2018-03" db="EMBL/GenBank/DDBJ databases">
        <title>Draft genome of Pseudomonas putida strain KT-27.</title>
        <authorList>
            <person name="Yoshizawa S."/>
            <person name="Khan N.H."/>
            <person name="Nishimura M."/>
            <person name="Chiura H.X."/>
            <person name="Ogura Y."/>
            <person name="Hayashi T."/>
            <person name="Kogure K."/>
        </authorList>
    </citation>
    <scope>NUCLEOTIDE SEQUENCE [LARGE SCALE GENOMIC DNA]</scope>
    <source>
        <strain evidence="6 7">KT-27</strain>
    </source>
</reference>
<dbReference type="CDD" id="cd05930">
    <property type="entry name" value="A_NRPS"/>
    <property type="match status" value="1"/>
</dbReference>